<name>A0AA44ZF51_CUTAC</name>
<dbReference type="KEGG" id="cacn:RN83_03940"/>
<comment type="caution">
    <text evidence="3">The sequence shown here is derived from an EMBL/GenBank/DDBJ whole genome shotgun (WGS) entry which is preliminary data.</text>
</comment>
<reference evidence="3 4" key="1">
    <citation type="submission" date="2017-02" db="EMBL/GenBank/DDBJ databases">
        <title>Prevalence of linear plasmids in Propionibacterium acnes isolates obtained from cancerous prostatic tissue.</title>
        <authorList>
            <person name="Davidsson S."/>
            <person name="Bruggemann H."/>
        </authorList>
    </citation>
    <scope>NUCLEOTIDE SEQUENCE [LARGE SCALE GENOMIC DNA]</scope>
    <source>
        <strain evidence="3 4">09-9</strain>
    </source>
</reference>
<dbReference type="PANTHER" id="PTHR30535:SF4">
    <property type="entry name" value="HEMIN-BINDING PERIPLASMIC PROTEIN HMUT"/>
    <property type="match status" value="1"/>
</dbReference>
<accession>A0AA44ZF51</accession>
<organism evidence="3 4">
    <name type="scientific">Cutibacterium acnes</name>
    <name type="common">Propionibacterium acnes</name>
    <dbReference type="NCBI Taxonomy" id="1747"/>
    <lineage>
        <taxon>Bacteria</taxon>
        <taxon>Bacillati</taxon>
        <taxon>Actinomycetota</taxon>
        <taxon>Actinomycetes</taxon>
        <taxon>Propionibacteriales</taxon>
        <taxon>Propionibacteriaceae</taxon>
        <taxon>Cutibacterium</taxon>
    </lineage>
</organism>
<sequence>MDPAIARRTLVAGLPVALISSCLAGCRSQRQSAVRESSSSSHGNLSAPAAMRLPQGWTWVAGSDIPVAKATLRLPVTTTDGTGRRVTIKNANRIIVGGEDVADILAALGWRKLIYAAPTNSVAEAAVNAPKHYGFSKKTGMEGLLSIDGTLFIGNNPMRHGRAAAKFREAGVDAAVVNDRQPIGGKIRAVATFLGDPKAGDKLAGAVERQLAEAAAITRARQGHRLRILAVTASGAGGANAVMGMGTASAEMIAACGATSVGVRAGLRGYSVKFTDEGLLSMKPDVILTGDGDLKRWGGLEGYLKAFPTLAQTPAGRKNHVFVMPSEQIKVSGVGVGAGAIALARALDALSR</sequence>
<dbReference type="InterPro" id="IPR002491">
    <property type="entry name" value="ABC_transptr_periplasmic_BD"/>
</dbReference>
<evidence type="ECO:0000313" key="4">
    <source>
        <dbReference type="Proteomes" id="UP000223982"/>
    </source>
</evidence>
<proteinExistence type="inferred from homology"/>
<dbReference type="Gene3D" id="3.40.50.1980">
    <property type="entry name" value="Nitrogenase molybdenum iron protein domain"/>
    <property type="match status" value="2"/>
</dbReference>
<dbReference type="SUPFAM" id="SSF53807">
    <property type="entry name" value="Helical backbone' metal receptor"/>
    <property type="match status" value="1"/>
</dbReference>
<dbReference type="AlphaFoldDB" id="A0AA44ZF51"/>
<evidence type="ECO:0000256" key="1">
    <source>
        <dbReference type="ARBA" id="ARBA00008814"/>
    </source>
</evidence>
<evidence type="ECO:0000259" key="2">
    <source>
        <dbReference type="PROSITE" id="PS50983"/>
    </source>
</evidence>
<dbReference type="Pfam" id="PF01497">
    <property type="entry name" value="Peripla_BP_2"/>
    <property type="match status" value="1"/>
</dbReference>
<dbReference type="PROSITE" id="PS51257">
    <property type="entry name" value="PROKAR_LIPOPROTEIN"/>
    <property type="match status" value="1"/>
</dbReference>
<dbReference type="PANTHER" id="PTHR30535">
    <property type="entry name" value="VITAMIN B12-BINDING PROTEIN"/>
    <property type="match status" value="1"/>
</dbReference>
<feature type="domain" description="Fe/B12 periplasmic-binding" evidence="2">
    <location>
        <begin position="93"/>
        <end position="352"/>
    </location>
</feature>
<gene>
    <name evidence="3" type="ORF">APS60_03595</name>
</gene>
<dbReference type="Proteomes" id="UP000223982">
    <property type="component" value="Unassembled WGS sequence"/>
</dbReference>
<protein>
    <submittedName>
        <fullName evidence="3">ABC transporter substrate-binding protein</fullName>
    </submittedName>
</protein>
<evidence type="ECO:0000313" key="3">
    <source>
        <dbReference type="EMBL" id="PHJ27878.1"/>
    </source>
</evidence>
<dbReference type="InterPro" id="IPR050902">
    <property type="entry name" value="ABC_Transporter_SBP"/>
</dbReference>
<comment type="similarity">
    <text evidence="1">Belongs to the bacterial solute-binding protein 8 family.</text>
</comment>
<dbReference type="PROSITE" id="PS50983">
    <property type="entry name" value="FE_B12_PBP"/>
    <property type="match status" value="1"/>
</dbReference>
<dbReference type="EMBL" id="LKVB01000003">
    <property type="protein sequence ID" value="PHJ27878.1"/>
    <property type="molecule type" value="Genomic_DNA"/>
</dbReference>